<evidence type="ECO:0000313" key="3">
    <source>
        <dbReference type="Proteomes" id="UP000011715"/>
    </source>
</evidence>
<dbReference type="EMBL" id="GL876966">
    <property type="protein sequence ID" value="KLU82117.1"/>
    <property type="molecule type" value="Genomic_DNA"/>
</dbReference>
<dbReference type="EnsemblFungi" id="MAPG_01194T0">
    <property type="protein sequence ID" value="MAPG_01194T0"/>
    <property type="gene ID" value="MAPG_01194"/>
</dbReference>
<evidence type="ECO:0000313" key="2">
    <source>
        <dbReference type="EnsemblFungi" id="MAPG_01194T0"/>
    </source>
</evidence>
<evidence type="ECO:0000313" key="1">
    <source>
        <dbReference type="EMBL" id="KLU82117.1"/>
    </source>
</evidence>
<reference evidence="1" key="3">
    <citation type="submission" date="2011-03" db="EMBL/GenBank/DDBJ databases">
        <title>Annotation of Magnaporthe poae ATCC 64411.</title>
        <authorList>
            <person name="Ma L.-J."/>
            <person name="Dead R."/>
            <person name="Young S.K."/>
            <person name="Zeng Q."/>
            <person name="Gargeya S."/>
            <person name="Fitzgerald M."/>
            <person name="Haas B."/>
            <person name="Abouelleil A."/>
            <person name="Alvarado L."/>
            <person name="Arachchi H.M."/>
            <person name="Berlin A."/>
            <person name="Brown A."/>
            <person name="Chapman S.B."/>
            <person name="Chen Z."/>
            <person name="Dunbar C."/>
            <person name="Freedman E."/>
            <person name="Gearin G."/>
            <person name="Gellesch M."/>
            <person name="Goldberg J."/>
            <person name="Griggs A."/>
            <person name="Gujja S."/>
            <person name="Heiman D."/>
            <person name="Howarth C."/>
            <person name="Larson L."/>
            <person name="Lui A."/>
            <person name="MacDonald P.J.P."/>
            <person name="Mehta T."/>
            <person name="Montmayeur A."/>
            <person name="Murphy C."/>
            <person name="Neiman D."/>
            <person name="Pearson M."/>
            <person name="Priest M."/>
            <person name="Roberts A."/>
            <person name="Saif S."/>
            <person name="Shea T."/>
            <person name="Shenoy N."/>
            <person name="Sisk P."/>
            <person name="Stolte C."/>
            <person name="Sykes S."/>
            <person name="Yandava C."/>
            <person name="Wortman J."/>
            <person name="Nusbaum C."/>
            <person name="Birren B."/>
        </authorList>
    </citation>
    <scope>NUCLEOTIDE SEQUENCE</scope>
    <source>
        <strain evidence="1">ATCC 64411</strain>
    </source>
</reference>
<reference evidence="1" key="2">
    <citation type="submission" date="2010-05" db="EMBL/GenBank/DDBJ databases">
        <title>The Genome Sequence of Magnaporthe poae strain ATCC 64411.</title>
        <authorList>
            <consortium name="The Broad Institute Genome Sequencing Platform"/>
            <consortium name="Broad Institute Genome Sequencing Center for Infectious Disease"/>
            <person name="Ma L.-J."/>
            <person name="Dead R."/>
            <person name="Young S."/>
            <person name="Zeng Q."/>
            <person name="Koehrsen M."/>
            <person name="Alvarado L."/>
            <person name="Berlin A."/>
            <person name="Chapman S.B."/>
            <person name="Chen Z."/>
            <person name="Freedman E."/>
            <person name="Gellesch M."/>
            <person name="Goldberg J."/>
            <person name="Griggs A."/>
            <person name="Gujja S."/>
            <person name="Heilman E.R."/>
            <person name="Heiman D."/>
            <person name="Hepburn T."/>
            <person name="Howarth C."/>
            <person name="Jen D."/>
            <person name="Larson L."/>
            <person name="Mehta T."/>
            <person name="Neiman D."/>
            <person name="Pearson M."/>
            <person name="Roberts A."/>
            <person name="Saif S."/>
            <person name="Shea T."/>
            <person name="Shenoy N."/>
            <person name="Sisk P."/>
            <person name="Stolte C."/>
            <person name="Sykes S."/>
            <person name="Walk T."/>
            <person name="White J."/>
            <person name="Yandava C."/>
            <person name="Haas B."/>
            <person name="Nusbaum C."/>
            <person name="Birren B."/>
        </authorList>
    </citation>
    <scope>NUCLEOTIDE SEQUENCE</scope>
    <source>
        <strain evidence="1">ATCC 64411</strain>
    </source>
</reference>
<dbReference type="AlphaFoldDB" id="A0A0C4DN21"/>
<gene>
    <name evidence="1" type="ORF">MAPG_01194</name>
</gene>
<accession>A0A0C4DN21</accession>
<reference evidence="2" key="4">
    <citation type="journal article" date="2015" name="G3 (Bethesda)">
        <title>Genome sequences of three phytopathogenic species of the Magnaporthaceae family of fungi.</title>
        <authorList>
            <person name="Okagaki L.H."/>
            <person name="Nunes C.C."/>
            <person name="Sailsbery J."/>
            <person name="Clay B."/>
            <person name="Brown D."/>
            <person name="John T."/>
            <person name="Oh Y."/>
            <person name="Young N."/>
            <person name="Fitzgerald M."/>
            <person name="Haas B.J."/>
            <person name="Zeng Q."/>
            <person name="Young S."/>
            <person name="Adiconis X."/>
            <person name="Fan L."/>
            <person name="Levin J.Z."/>
            <person name="Mitchell T.K."/>
            <person name="Okubara P.A."/>
            <person name="Farman M.L."/>
            <person name="Kohn L.M."/>
            <person name="Birren B."/>
            <person name="Ma L.-J."/>
            <person name="Dean R.A."/>
        </authorList>
    </citation>
    <scope>NUCLEOTIDE SEQUENCE</scope>
    <source>
        <strain evidence="2">ATCC 64411 / 73-15</strain>
    </source>
</reference>
<protein>
    <submittedName>
        <fullName evidence="1 2">Uncharacterized protein</fullName>
    </submittedName>
</protein>
<dbReference type="EMBL" id="ADBL01000280">
    <property type="status" value="NOT_ANNOTATED_CDS"/>
    <property type="molecule type" value="Genomic_DNA"/>
</dbReference>
<name>A0A0C4DN21_MAGP6</name>
<reference evidence="3" key="1">
    <citation type="submission" date="2010-05" db="EMBL/GenBank/DDBJ databases">
        <title>The genome sequence of Magnaporthe poae strain ATCC 64411.</title>
        <authorList>
            <person name="Ma L.-J."/>
            <person name="Dead R."/>
            <person name="Young S."/>
            <person name="Zeng Q."/>
            <person name="Koehrsen M."/>
            <person name="Alvarado L."/>
            <person name="Berlin A."/>
            <person name="Chapman S.B."/>
            <person name="Chen Z."/>
            <person name="Freedman E."/>
            <person name="Gellesch M."/>
            <person name="Goldberg J."/>
            <person name="Griggs A."/>
            <person name="Gujja S."/>
            <person name="Heilman E.R."/>
            <person name="Heiman D."/>
            <person name="Hepburn T."/>
            <person name="Howarth C."/>
            <person name="Jen D."/>
            <person name="Larson L."/>
            <person name="Mehta T."/>
            <person name="Neiman D."/>
            <person name="Pearson M."/>
            <person name="Roberts A."/>
            <person name="Saif S."/>
            <person name="Shea T."/>
            <person name="Shenoy N."/>
            <person name="Sisk P."/>
            <person name="Stolte C."/>
            <person name="Sykes S."/>
            <person name="Walk T."/>
            <person name="White J."/>
            <person name="Yandava C."/>
            <person name="Haas B."/>
            <person name="Nusbaum C."/>
            <person name="Birren B."/>
        </authorList>
    </citation>
    <scope>NUCLEOTIDE SEQUENCE [LARGE SCALE GENOMIC DNA]</scope>
    <source>
        <strain evidence="3">ATCC 64411 / 73-15</strain>
    </source>
</reference>
<reference evidence="2" key="5">
    <citation type="submission" date="2015-06" db="UniProtKB">
        <authorList>
            <consortium name="EnsemblFungi"/>
        </authorList>
    </citation>
    <scope>IDENTIFICATION</scope>
    <source>
        <strain evidence="2">ATCC 64411</strain>
    </source>
</reference>
<dbReference type="Proteomes" id="UP000011715">
    <property type="component" value="Unassembled WGS sequence"/>
</dbReference>
<proteinExistence type="predicted"/>
<organism evidence="2 3">
    <name type="scientific">Magnaporthiopsis poae (strain ATCC 64411 / 73-15)</name>
    <name type="common">Kentucky bluegrass fungus</name>
    <name type="synonym">Magnaporthe poae</name>
    <dbReference type="NCBI Taxonomy" id="644358"/>
    <lineage>
        <taxon>Eukaryota</taxon>
        <taxon>Fungi</taxon>
        <taxon>Dikarya</taxon>
        <taxon>Ascomycota</taxon>
        <taxon>Pezizomycotina</taxon>
        <taxon>Sordariomycetes</taxon>
        <taxon>Sordariomycetidae</taxon>
        <taxon>Magnaporthales</taxon>
        <taxon>Magnaporthaceae</taxon>
        <taxon>Magnaporthiopsis</taxon>
    </lineage>
</organism>
<keyword evidence="3" id="KW-1185">Reference proteome</keyword>
<dbReference type="VEuPathDB" id="FungiDB:MAPG_01194"/>
<sequence>MVLVAIITRYGQGQDVASWMTDRDMAGGVGLGRARKFIFWITVRDLRCVIGRWSGVTVDVGPDSQPDATADDVAGAREDGRYTWRVRLGRVLRPDEIQADRDTLVNSVALAALFVAIHFVGLAHPRAHGVVTPYGLLRASDGRTLTRRRLSRARRSSVWGSPSRGPPGILYAGFPAGMWEKETDDREKGEECARDVTCA</sequence>